<feature type="transmembrane region" description="Helical" evidence="1">
    <location>
        <begin position="315"/>
        <end position="337"/>
    </location>
</feature>
<keyword evidence="3" id="KW-1185">Reference proteome</keyword>
<feature type="transmembrane region" description="Helical" evidence="1">
    <location>
        <begin position="401"/>
        <end position="420"/>
    </location>
</feature>
<feature type="transmembrane region" description="Helical" evidence="1">
    <location>
        <begin position="21"/>
        <end position="40"/>
    </location>
</feature>
<feature type="transmembrane region" description="Helical" evidence="1">
    <location>
        <begin position="131"/>
        <end position="150"/>
    </location>
</feature>
<feature type="transmembrane region" description="Helical" evidence="1">
    <location>
        <begin position="436"/>
        <end position="456"/>
    </location>
</feature>
<feature type="transmembrane region" description="Helical" evidence="1">
    <location>
        <begin position="100"/>
        <end position="119"/>
    </location>
</feature>
<sequence length="465" mass="49517">MGMEVNSGTPRGAAPRHEATLFALGLAIPFLILSLVNVYHAEDVRVFVDWAACWRTDAQRVYSLCPSANYPFVGVAASGGAIAALKQAFSLGDVEEIARYYRLILAGFDAANFALLVLIGRALRLRHAGALALALVIEVLPSTWAGGAVWGQIDTISQFFLLVSLHGLMRAYQLAGAPQPRRAAHGFFLLGLSALALCALTKQLAIFSIVATAPLILAALWRFAGSRRGLWLGFGCMALAGGLFLFLDRQAEVPGYFGSSFLYVWLGGGSHHGRIIAGNGFNLWVLLGRDMASSSDAPFWTPTLFGRAFGLTPRIAGFALYGLAVLALAAPLLRFLRGAFSRAAGEGDARFLAGCLLAVAMMNLGFNVFLTGTHERYLYHFYSFALLALAGLAPRAVRAPLIGLLLASGTLYGLFVLSVIRDLPGVLAVWIRPEPLAGLHALLLLTLSALILRLGAARGPSGSAY</sequence>
<dbReference type="RefSeq" id="WP_141098376.1">
    <property type="nucleotide sequence ID" value="NZ_FYDG01000002.1"/>
</dbReference>
<dbReference type="AlphaFoldDB" id="A0A212R0N6"/>
<organism evidence="2 3">
    <name type="scientific">Rhodoblastus acidophilus</name>
    <name type="common">Rhodopseudomonas acidophila</name>
    <dbReference type="NCBI Taxonomy" id="1074"/>
    <lineage>
        <taxon>Bacteria</taxon>
        <taxon>Pseudomonadati</taxon>
        <taxon>Pseudomonadota</taxon>
        <taxon>Alphaproteobacteria</taxon>
        <taxon>Hyphomicrobiales</taxon>
        <taxon>Rhodoblastaceae</taxon>
        <taxon>Rhodoblastus</taxon>
    </lineage>
</organism>
<feature type="transmembrane region" description="Helical" evidence="1">
    <location>
        <begin position="349"/>
        <end position="371"/>
    </location>
</feature>
<name>A0A212R0N6_RHOAC</name>
<reference evidence="3" key="1">
    <citation type="submission" date="2017-06" db="EMBL/GenBank/DDBJ databases">
        <authorList>
            <person name="Varghese N."/>
            <person name="Submissions S."/>
        </authorList>
    </citation>
    <scope>NUCLEOTIDE SEQUENCE [LARGE SCALE GENOMIC DNA]</scope>
    <source>
        <strain evidence="3">DSM 137</strain>
    </source>
</reference>
<evidence type="ECO:0000313" key="3">
    <source>
        <dbReference type="Proteomes" id="UP000198418"/>
    </source>
</evidence>
<evidence type="ECO:0000313" key="2">
    <source>
        <dbReference type="EMBL" id="SNB65557.1"/>
    </source>
</evidence>
<dbReference type="EMBL" id="FYDG01000002">
    <property type="protein sequence ID" value="SNB65557.1"/>
    <property type="molecule type" value="Genomic_DNA"/>
</dbReference>
<dbReference type="Proteomes" id="UP000198418">
    <property type="component" value="Unassembled WGS sequence"/>
</dbReference>
<proteinExistence type="predicted"/>
<accession>A0A212R0N6</accession>
<feature type="transmembrane region" description="Helical" evidence="1">
    <location>
        <begin position="377"/>
        <end position="394"/>
    </location>
</feature>
<keyword evidence="1" id="KW-1133">Transmembrane helix</keyword>
<evidence type="ECO:0000256" key="1">
    <source>
        <dbReference type="SAM" id="Phobius"/>
    </source>
</evidence>
<gene>
    <name evidence="2" type="ORF">SAMN06265338_102247</name>
</gene>
<feature type="transmembrane region" description="Helical" evidence="1">
    <location>
        <begin position="230"/>
        <end position="247"/>
    </location>
</feature>
<evidence type="ECO:0008006" key="4">
    <source>
        <dbReference type="Google" id="ProtNLM"/>
    </source>
</evidence>
<protein>
    <recommendedName>
        <fullName evidence="4">Glycosyltransferase RgtA/B/C/D-like domain-containing protein</fullName>
    </recommendedName>
</protein>
<dbReference type="OrthoDB" id="431453at2"/>
<feature type="transmembrane region" description="Helical" evidence="1">
    <location>
        <begin position="206"/>
        <end position="223"/>
    </location>
</feature>
<keyword evidence="1" id="KW-0812">Transmembrane</keyword>
<keyword evidence="1" id="KW-0472">Membrane</keyword>